<evidence type="ECO:0000256" key="7">
    <source>
        <dbReference type="ARBA" id="ARBA00022771"/>
    </source>
</evidence>
<dbReference type="InterPro" id="IPR016181">
    <property type="entry name" value="Acyl_CoA_acyltransferase"/>
</dbReference>
<gene>
    <name evidence="20" type="ORF">F2P81_015161</name>
</gene>
<dbReference type="SUPFAM" id="SSF57850">
    <property type="entry name" value="RING/U-box"/>
    <property type="match status" value="1"/>
</dbReference>
<dbReference type="InterPro" id="IPR045194">
    <property type="entry name" value="MGRN1/RNF157-like"/>
</dbReference>
<comment type="function">
    <text evidence="17">E3 ubiquitin ligase.</text>
</comment>
<dbReference type="GO" id="GO:0005769">
    <property type="term" value="C:early endosome"/>
    <property type="evidence" value="ECO:0007669"/>
    <property type="project" value="TreeGrafter"/>
</dbReference>
<dbReference type="GO" id="GO:0048511">
    <property type="term" value="P:rhythmic process"/>
    <property type="evidence" value="ECO:0007669"/>
    <property type="project" value="UniProtKB-KW"/>
</dbReference>
<dbReference type="Pfam" id="PF26192">
    <property type="entry name" value="RNF157-like_N"/>
    <property type="match status" value="1"/>
</dbReference>
<evidence type="ECO:0000256" key="3">
    <source>
        <dbReference type="ARBA" id="ARBA00022490"/>
    </source>
</evidence>
<comment type="similarity">
    <text evidence="14">Belongs to the acetyltransferase family. AANAT subfamily.</text>
</comment>
<dbReference type="InterPro" id="IPR058981">
    <property type="entry name" value="MGRN1/RNF157-like_N"/>
</dbReference>
<evidence type="ECO:0000256" key="8">
    <source>
        <dbReference type="ARBA" id="ARBA00022786"/>
    </source>
</evidence>
<dbReference type="PANTHER" id="PTHR22996:SF2">
    <property type="entry name" value="E3 UBIQUITIN-PROTEIN LIGASE MGRN1"/>
    <property type="match status" value="1"/>
</dbReference>
<dbReference type="GO" id="GO:0030187">
    <property type="term" value="P:melatonin biosynthetic process"/>
    <property type="evidence" value="ECO:0007669"/>
    <property type="project" value="UniProtKB-KW"/>
</dbReference>
<dbReference type="SMART" id="SM00184">
    <property type="entry name" value="RING"/>
    <property type="match status" value="1"/>
</dbReference>
<dbReference type="CDD" id="cd16816">
    <property type="entry name" value="mRING-HC-C3HC5_MGRN1"/>
    <property type="match status" value="1"/>
</dbReference>
<keyword evidence="10" id="KW-0090">Biological rhythms</keyword>
<proteinExistence type="inferred from homology"/>
<dbReference type="GO" id="GO:0008333">
    <property type="term" value="P:endosome to lysosome transport"/>
    <property type="evidence" value="ECO:0007669"/>
    <property type="project" value="TreeGrafter"/>
</dbReference>
<dbReference type="GO" id="GO:0005886">
    <property type="term" value="C:plasma membrane"/>
    <property type="evidence" value="ECO:0007669"/>
    <property type="project" value="TreeGrafter"/>
</dbReference>
<dbReference type="AlphaFoldDB" id="A0A6A4SP55"/>
<evidence type="ECO:0000256" key="15">
    <source>
        <dbReference type="ARBA" id="ARBA00043260"/>
    </source>
</evidence>
<keyword evidence="3 17" id="KW-0963">Cytoplasm</keyword>
<keyword evidence="9 17" id="KW-0862">Zinc</keyword>
<dbReference type="Gene3D" id="3.40.630.30">
    <property type="match status" value="1"/>
</dbReference>
<evidence type="ECO:0000256" key="10">
    <source>
        <dbReference type="ARBA" id="ARBA00023108"/>
    </source>
</evidence>
<keyword evidence="15" id="KW-0471">Melatonin biosynthesis</keyword>
<evidence type="ECO:0000256" key="5">
    <source>
        <dbReference type="ARBA" id="ARBA00022679"/>
    </source>
</evidence>
<evidence type="ECO:0000256" key="9">
    <source>
        <dbReference type="ARBA" id="ARBA00022833"/>
    </source>
</evidence>
<dbReference type="Pfam" id="PF13920">
    <property type="entry name" value="zf-C3HC4_3"/>
    <property type="match status" value="1"/>
</dbReference>
<comment type="catalytic activity">
    <reaction evidence="1 17">
        <text>S-ubiquitinyl-[E2 ubiquitin-conjugating enzyme]-L-cysteine + [acceptor protein]-L-lysine = [E2 ubiquitin-conjugating enzyme]-L-cysteine + N(6)-ubiquitinyl-[acceptor protein]-L-lysine.</text>
        <dbReference type="EC" id="2.3.2.27"/>
    </reaction>
</comment>
<evidence type="ECO:0000256" key="17">
    <source>
        <dbReference type="RuleBase" id="RU369081"/>
    </source>
</evidence>
<evidence type="ECO:0000256" key="4">
    <source>
        <dbReference type="ARBA" id="ARBA00022553"/>
    </source>
</evidence>
<keyword evidence="7 16" id="KW-0863">Zinc-finger</keyword>
<dbReference type="InterPro" id="IPR001841">
    <property type="entry name" value="Znf_RING"/>
</dbReference>
<dbReference type="FunFam" id="3.30.40.10:FF:000013">
    <property type="entry name" value="E3 ubiquitin-protein ligase MGRN1 isoform 1"/>
    <property type="match status" value="1"/>
</dbReference>
<dbReference type="GO" id="GO:0008270">
    <property type="term" value="F:zinc ion binding"/>
    <property type="evidence" value="ECO:0007669"/>
    <property type="project" value="UniProtKB-KW"/>
</dbReference>
<reference evidence="20 21" key="1">
    <citation type="submission" date="2019-06" db="EMBL/GenBank/DDBJ databases">
        <title>Draft genomes of female and male turbot (Scophthalmus maximus).</title>
        <authorList>
            <person name="Xu H."/>
            <person name="Xu X.-W."/>
            <person name="Shao C."/>
            <person name="Chen S."/>
        </authorList>
    </citation>
    <scope>NUCLEOTIDE SEQUENCE [LARGE SCALE GENOMIC DNA]</scope>
    <source>
        <strain evidence="20">Ysfricsl-2016a</strain>
        <tissue evidence="20">Blood</tissue>
    </source>
</reference>
<evidence type="ECO:0000256" key="14">
    <source>
        <dbReference type="ARBA" id="ARBA00038182"/>
    </source>
</evidence>
<evidence type="ECO:0000259" key="19">
    <source>
        <dbReference type="PROSITE" id="PS51186"/>
    </source>
</evidence>
<dbReference type="Pfam" id="PF00583">
    <property type="entry name" value="Acetyltransf_1"/>
    <property type="match status" value="1"/>
</dbReference>
<evidence type="ECO:0000256" key="13">
    <source>
        <dbReference type="ARBA" id="ARBA00037926"/>
    </source>
</evidence>
<dbReference type="PANTHER" id="PTHR22996">
    <property type="entry name" value="MAHOGUNIN"/>
    <property type="match status" value="1"/>
</dbReference>
<organism evidence="20 21">
    <name type="scientific">Scophthalmus maximus</name>
    <name type="common">Turbot</name>
    <name type="synonym">Psetta maxima</name>
    <dbReference type="NCBI Taxonomy" id="52904"/>
    <lineage>
        <taxon>Eukaryota</taxon>
        <taxon>Metazoa</taxon>
        <taxon>Chordata</taxon>
        <taxon>Craniata</taxon>
        <taxon>Vertebrata</taxon>
        <taxon>Euteleostomi</taxon>
        <taxon>Actinopterygii</taxon>
        <taxon>Neopterygii</taxon>
        <taxon>Teleostei</taxon>
        <taxon>Neoteleostei</taxon>
        <taxon>Acanthomorphata</taxon>
        <taxon>Carangaria</taxon>
        <taxon>Pleuronectiformes</taxon>
        <taxon>Pleuronectoidei</taxon>
        <taxon>Scophthalmidae</taxon>
        <taxon>Scophthalmus</taxon>
    </lineage>
</organism>
<accession>A0A6A4SP55</accession>
<protein>
    <recommendedName>
        <fullName evidence="17">E3 ubiquitin-protein ligase</fullName>
        <ecNumber evidence="17">2.3.2.27</ecNumber>
    </recommendedName>
    <alternativeName>
        <fullName evidence="17">RING-type E3 ubiquitin transferase</fullName>
    </alternativeName>
</protein>
<keyword evidence="6 17" id="KW-0479">Metal-binding</keyword>
<name>A0A6A4SP55_SCOMX</name>
<comment type="catalytic activity">
    <reaction evidence="12">
        <text>a 2-arylethylamine + acetyl-CoA = an N-acetyl-2-arylethylamine + CoA + H(+)</text>
        <dbReference type="Rhea" id="RHEA:20497"/>
        <dbReference type="ChEBI" id="CHEBI:15378"/>
        <dbReference type="ChEBI" id="CHEBI:55469"/>
        <dbReference type="ChEBI" id="CHEBI:57287"/>
        <dbReference type="ChEBI" id="CHEBI:57288"/>
        <dbReference type="ChEBI" id="CHEBI:77827"/>
        <dbReference type="EC" id="2.3.1.87"/>
    </reaction>
</comment>
<keyword evidence="8 17" id="KW-0833">Ubl conjugation pathway</keyword>
<dbReference type="PROSITE" id="PS51186">
    <property type="entry name" value="GNAT"/>
    <property type="match status" value="1"/>
</dbReference>
<dbReference type="InterPro" id="IPR013083">
    <property type="entry name" value="Znf_RING/FYVE/PHD"/>
</dbReference>
<comment type="subcellular location">
    <subcellularLocation>
        <location evidence="2 17">Cytoplasm</location>
    </subcellularLocation>
</comment>
<sequence>MGSVLSRRIAGVEDIDIQANSAYRFPPKSGNYFASHFFMGGEKFDTPHPEGYLFGENMDLNFLGNRPVQFPYVTPAPHEPVKTLRSLVNIRKDSLRLVRYKDDSDAPVEEGEKPKVQYGVEFTFDADARVAITLYCQAFEEFSNGMAVYSPKDPSMVSETVHYKRGVSQQFSMPSFKIDFSDWKEEDLNFDLDRGVFPMVIQAVVDEGDDCLGHAHVLLAAFERHVDGSFSVKPLKQKQIVDRVSYLLQEIYGIENKNNQETKPSDDENSDNSNECVVCLSDLRDTLILPCRHLCLCNSCADTLRYQANNCPICRLPFRALLQIRAVRKKPGALSPVSFSPVLAQTMDHDEHSLDRQVYATRQVSGSPFLKPFSLRAAVRVVSPLQQRRHTLPASEFRNLTPQDAISVFEIEREAFVSVSGECPLILDEVLNFLSQCPELSLGWFEEGQLVAFIIGSGWDKERLSQEAMTHHVPNSPSVHIHVLSVHRHCRQQGKGSILLWRYLQYLRCVPGLRRALLICEDFLVPFYLKAGFKEKGPSAISVSNMQFHEMEYTVGGQAYARRNSGC</sequence>
<evidence type="ECO:0000259" key="18">
    <source>
        <dbReference type="PROSITE" id="PS50089"/>
    </source>
</evidence>
<evidence type="ECO:0000256" key="6">
    <source>
        <dbReference type="ARBA" id="ARBA00022723"/>
    </source>
</evidence>
<dbReference type="EC" id="2.3.2.27" evidence="17"/>
<evidence type="ECO:0000313" key="20">
    <source>
        <dbReference type="EMBL" id="KAF0032871.1"/>
    </source>
</evidence>
<dbReference type="GO" id="GO:0016567">
    <property type="term" value="P:protein ubiquitination"/>
    <property type="evidence" value="ECO:0007669"/>
    <property type="project" value="UniProtKB-UniRule"/>
</dbReference>
<feature type="domain" description="RING-type" evidence="18">
    <location>
        <begin position="276"/>
        <end position="315"/>
    </location>
</feature>
<dbReference type="CDD" id="cd04301">
    <property type="entry name" value="NAT_SF"/>
    <property type="match status" value="1"/>
</dbReference>
<keyword evidence="5 17" id="KW-0808">Transferase</keyword>
<dbReference type="Gene3D" id="3.30.40.10">
    <property type="entry name" value="Zinc/RING finger domain, C3HC4 (zinc finger)"/>
    <property type="match status" value="1"/>
</dbReference>
<evidence type="ECO:0000256" key="16">
    <source>
        <dbReference type="PROSITE-ProRule" id="PRU00175"/>
    </source>
</evidence>
<dbReference type="GO" id="GO:0005634">
    <property type="term" value="C:nucleus"/>
    <property type="evidence" value="ECO:0007669"/>
    <property type="project" value="TreeGrafter"/>
</dbReference>
<feature type="domain" description="N-acetyltransferase" evidence="19">
    <location>
        <begin position="395"/>
        <end position="556"/>
    </location>
</feature>
<dbReference type="GO" id="GO:0045744">
    <property type="term" value="P:negative regulation of G protein-coupled receptor signaling pathway"/>
    <property type="evidence" value="ECO:0007669"/>
    <property type="project" value="TreeGrafter"/>
</dbReference>
<evidence type="ECO:0000256" key="11">
    <source>
        <dbReference type="ARBA" id="ARBA00023315"/>
    </source>
</evidence>
<dbReference type="SUPFAM" id="SSF55729">
    <property type="entry name" value="Acyl-CoA N-acyltransferases (Nat)"/>
    <property type="match status" value="1"/>
</dbReference>
<dbReference type="EMBL" id="VEVO01000013">
    <property type="protein sequence ID" value="KAF0032871.1"/>
    <property type="molecule type" value="Genomic_DNA"/>
</dbReference>
<dbReference type="PROSITE" id="PS50089">
    <property type="entry name" value="ZF_RING_2"/>
    <property type="match status" value="1"/>
</dbReference>
<dbReference type="Proteomes" id="UP000438429">
    <property type="component" value="Unassembled WGS sequence"/>
</dbReference>
<evidence type="ECO:0000256" key="2">
    <source>
        <dbReference type="ARBA" id="ARBA00004496"/>
    </source>
</evidence>
<dbReference type="InterPro" id="IPR000182">
    <property type="entry name" value="GNAT_dom"/>
</dbReference>
<evidence type="ECO:0000313" key="21">
    <source>
        <dbReference type="Proteomes" id="UP000438429"/>
    </source>
</evidence>
<comment type="caution">
    <text evidence="20">The sequence shown here is derived from an EMBL/GenBank/DDBJ whole genome shotgun (WGS) entry which is preliminary data.</text>
</comment>
<dbReference type="GO" id="GO:0043951">
    <property type="term" value="P:negative regulation of cAMP-mediated signaling"/>
    <property type="evidence" value="ECO:0007669"/>
    <property type="project" value="TreeGrafter"/>
</dbReference>
<dbReference type="GO" id="GO:0004059">
    <property type="term" value="F:aralkylamine N-acetyltransferase activity"/>
    <property type="evidence" value="ECO:0007669"/>
    <property type="project" value="UniProtKB-EC"/>
</dbReference>
<keyword evidence="4" id="KW-0597">Phosphoprotein</keyword>
<dbReference type="GO" id="GO:0061630">
    <property type="term" value="F:ubiquitin protein ligase activity"/>
    <property type="evidence" value="ECO:0007669"/>
    <property type="project" value="UniProtKB-UniRule"/>
</dbReference>
<comment type="pathway">
    <text evidence="13">Aromatic compound metabolism; melatonin biosynthesis; melatonin from serotonin: step 1/2.</text>
</comment>
<evidence type="ECO:0000256" key="12">
    <source>
        <dbReference type="ARBA" id="ARBA00036561"/>
    </source>
</evidence>
<evidence type="ECO:0000256" key="1">
    <source>
        <dbReference type="ARBA" id="ARBA00000900"/>
    </source>
</evidence>
<dbReference type="FunFam" id="3.40.630.30:FF:000021">
    <property type="entry name" value="Serotonin N-acetyltransferase"/>
    <property type="match status" value="1"/>
</dbReference>
<keyword evidence="11" id="KW-0012">Acyltransferase</keyword>